<sequence length="229" mass="26859">MRKSKRTYEQHLKKELARRRDFLIDRLGREWDEIQRSARREEVVRRAQDTGRMAVNYLMALLLVGGVVTVMAIAPNMFGAIGRIAGRKGFIGRKGFQNAKKYLRSRKYVTIRKDDDAYEMKLTKRGADIILRKSFNAMRIGPAEKWDGIWRIVMFDIPNRHKWARDALRGRLQAMGFYRMQESIFIFPHPCDEEISFLTDILSVASYVRLVSTRDISNDTDLREHFALK</sequence>
<dbReference type="InterPro" id="IPR048846">
    <property type="entry name" value="PaaX-like_central"/>
</dbReference>
<dbReference type="EMBL" id="MHQN01000005">
    <property type="protein sequence ID" value="OHA04067.1"/>
    <property type="molecule type" value="Genomic_DNA"/>
</dbReference>
<dbReference type="Gene3D" id="3.30.70.2650">
    <property type="match status" value="1"/>
</dbReference>
<feature type="transmembrane region" description="Helical" evidence="1">
    <location>
        <begin position="54"/>
        <end position="74"/>
    </location>
</feature>
<comment type="caution">
    <text evidence="3">The sequence shown here is derived from an EMBL/GenBank/DDBJ whole genome shotgun (WGS) entry which is preliminary data.</text>
</comment>
<keyword evidence="1" id="KW-0812">Transmembrane</keyword>
<accession>A0A1G2KXD0</accession>
<gene>
    <name evidence="3" type="ORF">A3C92_03820</name>
</gene>
<feature type="domain" description="Transcriptional repressor PaaX-like central Cas2-like" evidence="2">
    <location>
        <begin position="144"/>
        <end position="218"/>
    </location>
</feature>
<keyword evidence="1" id="KW-1133">Transmembrane helix</keyword>
<evidence type="ECO:0000259" key="2">
    <source>
        <dbReference type="Pfam" id="PF20803"/>
    </source>
</evidence>
<dbReference type="SUPFAM" id="SSF143430">
    <property type="entry name" value="TTP0101/SSO1404-like"/>
    <property type="match status" value="1"/>
</dbReference>
<dbReference type="AlphaFoldDB" id="A0A1G2KXD0"/>
<dbReference type="Proteomes" id="UP000177177">
    <property type="component" value="Unassembled WGS sequence"/>
</dbReference>
<evidence type="ECO:0000313" key="4">
    <source>
        <dbReference type="Proteomes" id="UP000177177"/>
    </source>
</evidence>
<evidence type="ECO:0000256" key="1">
    <source>
        <dbReference type="SAM" id="Phobius"/>
    </source>
</evidence>
<reference evidence="3 4" key="1">
    <citation type="journal article" date="2016" name="Nat. Commun.">
        <title>Thousands of microbial genomes shed light on interconnected biogeochemical processes in an aquifer system.</title>
        <authorList>
            <person name="Anantharaman K."/>
            <person name="Brown C.T."/>
            <person name="Hug L.A."/>
            <person name="Sharon I."/>
            <person name="Castelle C.J."/>
            <person name="Probst A.J."/>
            <person name="Thomas B.C."/>
            <person name="Singh A."/>
            <person name="Wilkins M.J."/>
            <person name="Karaoz U."/>
            <person name="Brodie E.L."/>
            <person name="Williams K.H."/>
            <person name="Hubbard S.S."/>
            <person name="Banfield J.F."/>
        </authorList>
    </citation>
    <scope>NUCLEOTIDE SEQUENCE [LARGE SCALE GENOMIC DNA]</scope>
</reference>
<proteinExistence type="predicted"/>
<evidence type="ECO:0000313" key="3">
    <source>
        <dbReference type="EMBL" id="OHA04067.1"/>
    </source>
</evidence>
<dbReference type="Pfam" id="PF20803">
    <property type="entry name" value="PaaX_M"/>
    <property type="match status" value="1"/>
</dbReference>
<name>A0A1G2KXD0_9BACT</name>
<keyword evidence="1" id="KW-0472">Membrane</keyword>
<protein>
    <recommendedName>
        <fullName evidence="2">Transcriptional repressor PaaX-like central Cas2-like domain-containing protein</fullName>
    </recommendedName>
</protein>
<organism evidence="3 4">
    <name type="scientific">Candidatus Sungbacteria bacterium RIFCSPHIGHO2_02_FULL_53_17</name>
    <dbReference type="NCBI Taxonomy" id="1802275"/>
    <lineage>
        <taxon>Bacteria</taxon>
        <taxon>Candidatus Sungiibacteriota</taxon>
    </lineage>
</organism>